<organism evidence="1 2">
    <name type="scientific">Corynebacterium imitans</name>
    <dbReference type="NCBI Taxonomy" id="156978"/>
    <lineage>
        <taxon>Bacteria</taxon>
        <taxon>Bacillati</taxon>
        <taxon>Actinomycetota</taxon>
        <taxon>Actinomycetes</taxon>
        <taxon>Mycobacteriales</taxon>
        <taxon>Corynebacteriaceae</taxon>
        <taxon>Corynebacterium</taxon>
    </lineage>
</organism>
<dbReference type="Proteomes" id="UP000215374">
    <property type="component" value="Chromosome 1"/>
</dbReference>
<proteinExistence type="predicted"/>
<dbReference type="OrthoDB" id="4412145at2"/>
<gene>
    <name evidence="1" type="ORF">SAMEA4535761_00666</name>
</gene>
<name>A0A239YPS8_9CORY</name>
<evidence type="ECO:0000313" key="1">
    <source>
        <dbReference type="EMBL" id="SNV61119.1"/>
    </source>
</evidence>
<dbReference type="RefSeq" id="WP_144311799.1">
    <property type="nucleotide sequence ID" value="NZ_CP009211.1"/>
</dbReference>
<dbReference type="EMBL" id="LT906467">
    <property type="protein sequence ID" value="SNV61119.1"/>
    <property type="molecule type" value="Genomic_DNA"/>
</dbReference>
<reference evidence="1 2" key="1">
    <citation type="submission" date="2017-06" db="EMBL/GenBank/DDBJ databases">
        <authorList>
            <consortium name="Pathogen Informatics"/>
        </authorList>
    </citation>
    <scope>NUCLEOTIDE SEQUENCE [LARGE SCALE GENOMIC DNA]</scope>
    <source>
        <strain evidence="1 2">NCTC13015</strain>
    </source>
</reference>
<protein>
    <submittedName>
        <fullName evidence="1">Uncharacterized protein</fullName>
    </submittedName>
</protein>
<dbReference type="AlphaFoldDB" id="A0A239YPS8"/>
<accession>A0A239YPS8</accession>
<evidence type="ECO:0000313" key="2">
    <source>
        <dbReference type="Proteomes" id="UP000215374"/>
    </source>
</evidence>
<sequence length="158" mass="17396">MAELLRAAVHSVEIPSLTRREHRILGTMSQLADDHDGPLLDVDGTVRPGRTGLITHFGQSNGKGGWVRHNILITHIPLFEEVGWIEAVTEPALDGAYQLNLARLARLLDVTEARMAGAEDDPLALTETDQLLPGDFSRPVFAGLWDQVDRILVHNPQV</sequence>